<dbReference type="InterPro" id="IPR005881">
    <property type="entry name" value="Ser_O-AcTrfase"/>
</dbReference>
<dbReference type="Pfam" id="PF00132">
    <property type="entry name" value="Hexapep"/>
    <property type="match status" value="1"/>
</dbReference>
<protein>
    <recommendedName>
        <fullName evidence="1">Serine acetyltransferase</fullName>
    </recommendedName>
</protein>
<keyword evidence="2" id="KW-0808">Transferase</keyword>
<comment type="caution">
    <text evidence="2">The sequence shown here is derived from an EMBL/GenBank/DDBJ whole genome shotgun (WGS) entry which is preliminary data.</text>
</comment>
<organism evidence="2 3">
    <name type="scientific">Halobacillus locisalis</name>
    <dbReference type="NCBI Taxonomy" id="220753"/>
    <lineage>
        <taxon>Bacteria</taxon>
        <taxon>Bacillati</taxon>
        <taxon>Bacillota</taxon>
        <taxon>Bacilli</taxon>
        <taxon>Bacillales</taxon>
        <taxon>Bacillaceae</taxon>
        <taxon>Halobacillus</taxon>
    </lineage>
</organism>
<proteinExistence type="predicted"/>
<dbReference type="GO" id="GO:0006535">
    <property type="term" value="P:cysteine biosynthetic process from serine"/>
    <property type="evidence" value="ECO:0007669"/>
    <property type="project" value="InterPro"/>
</dbReference>
<dbReference type="SUPFAM" id="SSF51161">
    <property type="entry name" value="Trimeric LpxA-like enzymes"/>
    <property type="match status" value="1"/>
</dbReference>
<accession>A0A838CT97</accession>
<dbReference type="InterPro" id="IPR001451">
    <property type="entry name" value="Hexapep"/>
</dbReference>
<dbReference type="GO" id="GO:0009001">
    <property type="term" value="F:serine O-acetyltransferase activity"/>
    <property type="evidence" value="ECO:0007669"/>
    <property type="project" value="InterPro"/>
</dbReference>
<dbReference type="RefSeq" id="WP_181472379.1">
    <property type="nucleotide sequence ID" value="NZ_JACEFG010000002.1"/>
</dbReference>
<dbReference type="PANTHER" id="PTHR42811">
    <property type="entry name" value="SERINE ACETYLTRANSFERASE"/>
    <property type="match status" value="1"/>
</dbReference>
<evidence type="ECO:0000313" key="3">
    <source>
        <dbReference type="Proteomes" id="UP000571017"/>
    </source>
</evidence>
<dbReference type="InterPro" id="IPR011004">
    <property type="entry name" value="Trimer_LpxA-like_sf"/>
</dbReference>
<gene>
    <name evidence="2" type="ORF">H0266_10685</name>
</gene>
<evidence type="ECO:0000313" key="2">
    <source>
        <dbReference type="EMBL" id="MBA2175362.1"/>
    </source>
</evidence>
<dbReference type="GO" id="GO:0005737">
    <property type="term" value="C:cytoplasm"/>
    <property type="evidence" value="ECO:0007669"/>
    <property type="project" value="InterPro"/>
</dbReference>
<keyword evidence="3" id="KW-1185">Reference proteome</keyword>
<dbReference type="Proteomes" id="UP000571017">
    <property type="component" value="Unassembled WGS sequence"/>
</dbReference>
<sequence length="151" mass="16394">MNAINLYKIARFLNNRRIPFIPKLIKGVIFLLYNSVIPYTAVIGEHSKLAYGGIGTVIHSKTTIGKRVLIGQNVTIGRALDPDGVPYIGDNVYISAGVRIIGNVTVGNNVIIGANAVVTKDIPDNCIIAGVPAKVIRIIDHDIYDLLKNIY</sequence>
<reference evidence="2 3" key="1">
    <citation type="journal article" date="2004" name="Extremophiles">
        <title>Halobacillus locisalis sp. nov., a halophilic bacterium isolated from a marine solar saltern of the Yellow Sea in Korea.</title>
        <authorList>
            <person name="Yoon J.H."/>
            <person name="Kang K.H."/>
            <person name="Oh T.K."/>
            <person name="Park Y.H."/>
        </authorList>
    </citation>
    <scope>NUCLEOTIDE SEQUENCE [LARGE SCALE GENOMIC DNA]</scope>
    <source>
        <strain evidence="2 3">KCTC 3788</strain>
    </source>
</reference>
<dbReference type="Gene3D" id="2.160.10.10">
    <property type="entry name" value="Hexapeptide repeat proteins"/>
    <property type="match status" value="1"/>
</dbReference>
<dbReference type="PIRSF" id="PIRSF000441">
    <property type="entry name" value="CysE"/>
    <property type="match status" value="1"/>
</dbReference>
<name>A0A838CT97_9BACI</name>
<evidence type="ECO:0000256" key="1">
    <source>
        <dbReference type="ARBA" id="ARBA00018522"/>
    </source>
</evidence>
<dbReference type="AlphaFoldDB" id="A0A838CT97"/>
<dbReference type="EMBL" id="JACEFG010000002">
    <property type="protein sequence ID" value="MBA2175362.1"/>
    <property type="molecule type" value="Genomic_DNA"/>
</dbReference>